<feature type="region of interest" description="Disordered" evidence="1">
    <location>
        <begin position="415"/>
        <end position="460"/>
    </location>
</feature>
<gene>
    <name evidence="3" type="ORF">BCR41DRAFT_372443</name>
</gene>
<protein>
    <submittedName>
        <fullName evidence="3">Uncharacterized protein</fullName>
    </submittedName>
</protein>
<evidence type="ECO:0000313" key="3">
    <source>
        <dbReference type="EMBL" id="ORZ10696.1"/>
    </source>
</evidence>
<sequence length="460" mass="51583">MFILVNLPFLLTCVFQILIVNKRFNNNEKEFYSKDWSEFIKAYIYGNVKLPVTDGAMSGFPDAWRRFQSEKREATHRPSLLFFDPPGLDGSYMSCDSNNKAKEIFVHTSSHSLSFCPLFGASGCGKTRTVMDTLSQNWGFYFNAGRDDRGPDDVWSLITSVNLGAGVNLSVNTNIAMSTTTCLLLVRVSILLCCLSLSEGHFKALVRYLEKQSSSSSASKLRGHFNDQAIEMLYAWSCGRLRPMITIIENLIGRADAGLGKQEIKGLVSSLTDPGYKESGIKSSVEIRKIFSRAVKNGLLYGKDLILEYKEPVPVEASFVRIVVNQRKKEFTTIVEPIAFIAAINLFEMDDPELVKLVNSVLLDAPTSGTKGTHFEYFSPALLIPIFQNYNNERILGYSLLLNFLESARESLEKSELTRVMEDEGEGSKRKELQARRTSKRIVDKAQAMENKEELSKPSG</sequence>
<evidence type="ECO:0000256" key="1">
    <source>
        <dbReference type="SAM" id="MobiDB-lite"/>
    </source>
</evidence>
<feature type="compositionally biased region" description="Basic and acidic residues" evidence="1">
    <location>
        <begin position="415"/>
        <end position="435"/>
    </location>
</feature>
<accession>A0A1Y2GH38</accession>
<evidence type="ECO:0000256" key="2">
    <source>
        <dbReference type="SAM" id="SignalP"/>
    </source>
</evidence>
<keyword evidence="2" id="KW-0732">Signal</keyword>
<dbReference type="AlphaFoldDB" id="A0A1Y2GH38"/>
<keyword evidence="4" id="KW-1185">Reference proteome</keyword>
<dbReference type="EMBL" id="MCFF01000030">
    <property type="protein sequence ID" value="ORZ10696.1"/>
    <property type="molecule type" value="Genomic_DNA"/>
</dbReference>
<dbReference type="OrthoDB" id="2304312at2759"/>
<evidence type="ECO:0000313" key="4">
    <source>
        <dbReference type="Proteomes" id="UP000193648"/>
    </source>
</evidence>
<dbReference type="InParanoid" id="A0A1Y2GH38"/>
<reference evidence="3 4" key="1">
    <citation type="submission" date="2016-07" db="EMBL/GenBank/DDBJ databases">
        <title>Pervasive Adenine N6-methylation of Active Genes in Fungi.</title>
        <authorList>
            <consortium name="DOE Joint Genome Institute"/>
            <person name="Mondo S.J."/>
            <person name="Dannebaum R.O."/>
            <person name="Kuo R.C."/>
            <person name="Labutti K."/>
            <person name="Haridas S."/>
            <person name="Kuo A."/>
            <person name="Salamov A."/>
            <person name="Ahrendt S.R."/>
            <person name="Lipzen A."/>
            <person name="Sullivan W."/>
            <person name="Andreopoulos W.B."/>
            <person name="Clum A."/>
            <person name="Lindquist E."/>
            <person name="Daum C."/>
            <person name="Ramamoorthy G.K."/>
            <person name="Gryganskyi A."/>
            <person name="Culley D."/>
            <person name="Magnuson J.K."/>
            <person name="James T.Y."/>
            <person name="O'Malley M.A."/>
            <person name="Stajich J.E."/>
            <person name="Spatafora J.W."/>
            <person name="Visel A."/>
            <person name="Grigoriev I.V."/>
        </authorList>
    </citation>
    <scope>NUCLEOTIDE SEQUENCE [LARGE SCALE GENOMIC DNA]</scope>
    <source>
        <strain evidence="3 4">NRRL 3116</strain>
    </source>
</reference>
<organism evidence="3 4">
    <name type="scientific">Lobosporangium transversale</name>
    <dbReference type="NCBI Taxonomy" id="64571"/>
    <lineage>
        <taxon>Eukaryota</taxon>
        <taxon>Fungi</taxon>
        <taxon>Fungi incertae sedis</taxon>
        <taxon>Mucoromycota</taxon>
        <taxon>Mortierellomycotina</taxon>
        <taxon>Mortierellomycetes</taxon>
        <taxon>Mortierellales</taxon>
        <taxon>Mortierellaceae</taxon>
        <taxon>Lobosporangium</taxon>
    </lineage>
</organism>
<dbReference type="GeneID" id="33568528"/>
<name>A0A1Y2GH38_9FUNG</name>
<dbReference type="RefSeq" id="XP_021879417.1">
    <property type="nucleotide sequence ID" value="XM_022026685.1"/>
</dbReference>
<feature type="signal peptide" evidence="2">
    <location>
        <begin position="1"/>
        <end position="16"/>
    </location>
</feature>
<dbReference type="Proteomes" id="UP000193648">
    <property type="component" value="Unassembled WGS sequence"/>
</dbReference>
<proteinExistence type="predicted"/>
<feature type="chain" id="PRO_5012169312" evidence="2">
    <location>
        <begin position="17"/>
        <end position="460"/>
    </location>
</feature>
<comment type="caution">
    <text evidence="3">The sequence shown here is derived from an EMBL/GenBank/DDBJ whole genome shotgun (WGS) entry which is preliminary data.</text>
</comment>
<feature type="compositionally biased region" description="Basic and acidic residues" evidence="1">
    <location>
        <begin position="450"/>
        <end position="460"/>
    </location>
</feature>